<gene>
    <name evidence="3" type="primary">Dvir\GJ17225</name>
    <name evidence="3" type="ORF">Dvir_GJ17225</name>
</gene>
<dbReference type="Proteomes" id="UP000008792">
    <property type="component" value="Unassembled WGS sequence"/>
</dbReference>
<dbReference type="InParanoid" id="B4LTV3"/>
<dbReference type="OMA" id="QDYKQQR"/>
<keyword evidence="2" id="KW-0732">Signal</keyword>
<name>B4LTV3_DROVI</name>
<feature type="compositionally biased region" description="Gly residues" evidence="1">
    <location>
        <begin position="108"/>
        <end position="119"/>
    </location>
</feature>
<feature type="chain" id="PRO_5002816620" evidence="2">
    <location>
        <begin position="17"/>
        <end position="228"/>
    </location>
</feature>
<dbReference type="OrthoDB" id="8026967at2759"/>
<accession>B4LTV3</accession>
<keyword evidence="4" id="KW-1185">Reference proteome</keyword>
<evidence type="ECO:0000313" key="4">
    <source>
        <dbReference type="Proteomes" id="UP000008792"/>
    </source>
</evidence>
<dbReference type="eggNOG" id="ENOG502T8G4">
    <property type="taxonomic scope" value="Eukaryota"/>
</dbReference>
<feature type="signal peptide" evidence="2">
    <location>
        <begin position="1"/>
        <end position="16"/>
    </location>
</feature>
<sequence length="228" mass="26345">MIIVLLLLFQSLCLYCQRLVLHVHDRCFPRNARLLQESAETVGDRKALQHLEHLQLEQSRRRHKRRILEPILPLGAGLNLEACRFCAHSPQGYCRHHFHLQLHTQRRNGGGAGGTGSGGDQDFKQLRRIRRELKRSLEPRSSHRIINYLPYSRSTSSLSSGYGSQATLQEELEETSSYLVEGLEETSSYLEEQQQQQREETCSSYLQELQEDVQQEVQVEQLLITSHL</sequence>
<evidence type="ECO:0000256" key="2">
    <source>
        <dbReference type="SAM" id="SignalP"/>
    </source>
</evidence>
<evidence type="ECO:0000256" key="1">
    <source>
        <dbReference type="SAM" id="MobiDB-lite"/>
    </source>
</evidence>
<protein>
    <submittedName>
        <fullName evidence="3">Uncharacterized protein</fullName>
    </submittedName>
</protein>
<dbReference type="PhylomeDB" id="B4LTV3"/>
<dbReference type="HOGENOM" id="CLU_1278810_0_0_1"/>
<dbReference type="AlphaFoldDB" id="B4LTV3"/>
<dbReference type="EMBL" id="CH940649">
    <property type="protein sequence ID" value="EDW64004.1"/>
    <property type="molecule type" value="Genomic_DNA"/>
</dbReference>
<evidence type="ECO:0000313" key="3">
    <source>
        <dbReference type="EMBL" id="EDW64004.1"/>
    </source>
</evidence>
<dbReference type="KEGG" id="dvi:6628675"/>
<feature type="region of interest" description="Disordered" evidence="1">
    <location>
        <begin position="105"/>
        <end position="124"/>
    </location>
</feature>
<organism evidence="3 4">
    <name type="scientific">Drosophila virilis</name>
    <name type="common">Fruit fly</name>
    <dbReference type="NCBI Taxonomy" id="7244"/>
    <lineage>
        <taxon>Eukaryota</taxon>
        <taxon>Metazoa</taxon>
        <taxon>Ecdysozoa</taxon>
        <taxon>Arthropoda</taxon>
        <taxon>Hexapoda</taxon>
        <taxon>Insecta</taxon>
        <taxon>Pterygota</taxon>
        <taxon>Neoptera</taxon>
        <taxon>Endopterygota</taxon>
        <taxon>Diptera</taxon>
        <taxon>Brachycera</taxon>
        <taxon>Muscomorpha</taxon>
        <taxon>Ephydroidea</taxon>
        <taxon>Drosophilidae</taxon>
        <taxon>Drosophila</taxon>
    </lineage>
</organism>
<reference evidence="3 4" key="1">
    <citation type="journal article" date="2007" name="Nature">
        <title>Evolution of genes and genomes on the Drosophila phylogeny.</title>
        <authorList>
            <consortium name="Drosophila 12 Genomes Consortium"/>
            <person name="Clark A.G."/>
            <person name="Eisen M.B."/>
            <person name="Smith D.R."/>
            <person name="Bergman C.M."/>
            <person name="Oliver B."/>
            <person name="Markow T.A."/>
            <person name="Kaufman T.C."/>
            <person name="Kellis M."/>
            <person name="Gelbart W."/>
            <person name="Iyer V.N."/>
            <person name="Pollard D.A."/>
            <person name="Sackton T.B."/>
            <person name="Larracuente A.M."/>
            <person name="Singh N.D."/>
            <person name="Abad J.P."/>
            <person name="Abt D.N."/>
            <person name="Adryan B."/>
            <person name="Aguade M."/>
            <person name="Akashi H."/>
            <person name="Anderson W.W."/>
            <person name="Aquadro C.F."/>
            <person name="Ardell D.H."/>
            <person name="Arguello R."/>
            <person name="Artieri C.G."/>
            <person name="Barbash D.A."/>
            <person name="Barker D."/>
            <person name="Barsanti P."/>
            <person name="Batterham P."/>
            <person name="Batzoglou S."/>
            <person name="Begun D."/>
            <person name="Bhutkar A."/>
            <person name="Blanco E."/>
            <person name="Bosak S.A."/>
            <person name="Bradley R.K."/>
            <person name="Brand A.D."/>
            <person name="Brent M.R."/>
            <person name="Brooks A.N."/>
            <person name="Brown R.H."/>
            <person name="Butlin R.K."/>
            <person name="Caggese C."/>
            <person name="Calvi B.R."/>
            <person name="Bernardo de Carvalho A."/>
            <person name="Caspi A."/>
            <person name="Castrezana S."/>
            <person name="Celniker S.E."/>
            <person name="Chang J.L."/>
            <person name="Chapple C."/>
            <person name="Chatterji S."/>
            <person name="Chinwalla A."/>
            <person name="Civetta A."/>
            <person name="Clifton S.W."/>
            <person name="Comeron J.M."/>
            <person name="Costello J.C."/>
            <person name="Coyne J.A."/>
            <person name="Daub J."/>
            <person name="David R.G."/>
            <person name="Delcher A.L."/>
            <person name="Delehaunty K."/>
            <person name="Do C.B."/>
            <person name="Ebling H."/>
            <person name="Edwards K."/>
            <person name="Eickbush T."/>
            <person name="Evans J.D."/>
            <person name="Filipski A."/>
            <person name="Findeiss S."/>
            <person name="Freyhult E."/>
            <person name="Fulton L."/>
            <person name="Fulton R."/>
            <person name="Garcia A.C."/>
            <person name="Gardiner A."/>
            <person name="Garfield D.A."/>
            <person name="Garvin B.E."/>
            <person name="Gibson G."/>
            <person name="Gilbert D."/>
            <person name="Gnerre S."/>
            <person name="Godfrey J."/>
            <person name="Good R."/>
            <person name="Gotea V."/>
            <person name="Gravely B."/>
            <person name="Greenberg A.J."/>
            <person name="Griffiths-Jones S."/>
            <person name="Gross S."/>
            <person name="Guigo R."/>
            <person name="Gustafson E.A."/>
            <person name="Haerty W."/>
            <person name="Hahn M.W."/>
            <person name="Halligan D.L."/>
            <person name="Halpern A.L."/>
            <person name="Halter G.M."/>
            <person name="Han M.V."/>
            <person name="Heger A."/>
            <person name="Hillier L."/>
            <person name="Hinrichs A.S."/>
            <person name="Holmes I."/>
            <person name="Hoskins R.A."/>
            <person name="Hubisz M.J."/>
            <person name="Hultmark D."/>
            <person name="Huntley M.A."/>
            <person name="Jaffe D.B."/>
            <person name="Jagadeeshan S."/>
            <person name="Jeck W.R."/>
            <person name="Johnson J."/>
            <person name="Jones C.D."/>
            <person name="Jordan W.C."/>
            <person name="Karpen G.H."/>
            <person name="Kataoka E."/>
            <person name="Keightley P.D."/>
            <person name="Kheradpour P."/>
            <person name="Kirkness E.F."/>
            <person name="Koerich L.B."/>
            <person name="Kristiansen K."/>
            <person name="Kudrna D."/>
            <person name="Kulathinal R.J."/>
            <person name="Kumar S."/>
            <person name="Kwok R."/>
            <person name="Lander E."/>
            <person name="Langley C.H."/>
            <person name="Lapoint R."/>
            <person name="Lazzaro B.P."/>
            <person name="Lee S.J."/>
            <person name="Levesque L."/>
            <person name="Li R."/>
            <person name="Lin C.F."/>
            <person name="Lin M.F."/>
            <person name="Lindblad-Toh K."/>
            <person name="Llopart A."/>
            <person name="Long M."/>
            <person name="Low L."/>
            <person name="Lozovsky E."/>
            <person name="Lu J."/>
            <person name="Luo M."/>
            <person name="Machado C.A."/>
            <person name="Makalowski W."/>
            <person name="Marzo M."/>
            <person name="Matsuda M."/>
            <person name="Matzkin L."/>
            <person name="McAllister B."/>
            <person name="McBride C.S."/>
            <person name="McKernan B."/>
            <person name="McKernan K."/>
            <person name="Mendez-Lago M."/>
            <person name="Minx P."/>
            <person name="Mollenhauer M.U."/>
            <person name="Montooth K."/>
            <person name="Mount S.M."/>
            <person name="Mu X."/>
            <person name="Myers E."/>
            <person name="Negre B."/>
            <person name="Newfeld S."/>
            <person name="Nielsen R."/>
            <person name="Noor M.A."/>
            <person name="O'Grady P."/>
            <person name="Pachter L."/>
            <person name="Papaceit M."/>
            <person name="Parisi M.J."/>
            <person name="Parisi M."/>
            <person name="Parts L."/>
            <person name="Pedersen J.S."/>
            <person name="Pesole G."/>
            <person name="Phillippy A.M."/>
            <person name="Ponting C.P."/>
            <person name="Pop M."/>
            <person name="Porcelli D."/>
            <person name="Powell J.R."/>
            <person name="Prohaska S."/>
            <person name="Pruitt K."/>
            <person name="Puig M."/>
            <person name="Quesneville H."/>
            <person name="Ram K.R."/>
            <person name="Rand D."/>
            <person name="Rasmussen M.D."/>
            <person name="Reed L.K."/>
            <person name="Reenan R."/>
            <person name="Reily A."/>
            <person name="Remington K.A."/>
            <person name="Rieger T.T."/>
            <person name="Ritchie M.G."/>
            <person name="Robin C."/>
            <person name="Rogers Y.H."/>
            <person name="Rohde C."/>
            <person name="Rozas J."/>
            <person name="Rubenfield M.J."/>
            <person name="Ruiz A."/>
            <person name="Russo S."/>
            <person name="Salzberg S.L."/>
            <person name="Sanchez-Gracia A."/>
            <person name="Saranga D.J."/>
            <person name="Sato H."/>
            <person name="Schaeffer S.W."/>
            <person name="Schatz M.C."/>
            <person name="Schlenke T."/>
            <person name="Schwartz R."/>
            <person name="Segarra C."/>
            <person name="Singh R.S."/>
            <person name="Sirot L."/>
            <person name="Sirota M."/>
            <person name="Sisneros N.B."/>
            <person name="Smith C.D."/>
            <person name="Smith T.F."/>
            <person name="Spieth J."/>
            <person name="Stage D.E."/>
            <person name="Stark A."/>
            <person name="Stephan W."/>
            <person name="Strausberg R.L."/>
            <person name="Strempel S."/>
            <person name="Sturgill D."/>
            <person name="Sutton G."/>
            <person name="Sutton G.G."/>
            <person name="Tao W."/>
            <person name="Teichmann S."/>
            <person name="Tobari Y.N."/>
            <person name="Tomimura Y."/>
            <person name="Tsolas J.M."/>
            <person name="Valente V.L."/>
            <person name="Venter E."/>
            <person name="Venter J.C."/>
            <person name="Vicario S."/>
            <person name="Vieira F.G."/>
            <person name="Vilella A.J."/>
            <person name="Villasante A."/>
            <person name="Walenz B."/>
            <person name="Wang J."/>
            <person name="Wasserman M."/>
            <person name="Watts T."/>
            <person name="Wilson D."/>
            <person name="Wilson R.K."/>
            <person name="Wing R.A."/>
            <person name="Wolfner M.F."/>
            <person name="Wong A."/>
            <person name="Wong G.K."/>
            <person name="Wu C.I."/>
            <person name="Wu G."/>
            <person name="Yamamoto D."/>
            <person name="Yang H.P."/>
            <person name="Yang S.P."/>
            <person name="Yorke J.A."/>
            <person name="Yoshida K."/>
            <person name="Zdobnov E."/>
            <person name="Zhang P."/>
            <person name="Zhang Y."/>
            <person name="Zimin A.V."/>
            <person name="Baldwin J."/>
            <person name="Abdouelleil A."/>
            <person name="Abdulkadir J."/>
            <person name="Abebe A."/>
            <person name="Abera B."/>
            <person name="Abreu J."/>
            <person name="Acer S.C."/>
            <person name="Aftuck L."/>
            <person name="Alexander A."/>
            <person name="An P."/>
            <person name="Anderson E."/>
            <person name="Anderson S."/>
            <person name="Arachi H."/>
            <person name="Azer M."/>
            <person name="Bachantsang P."/>
            <person name="Barry A."/>
            <person name="Bayul T."/>
            <person name="Berlin A."/>
            <person name="Bessette D."/>
            <person name="Bloom T."/>
            <person name="Blye J."/>
            <person name="Boguslavskiy L."/>
            <person name="Bonnet C."/>
            <person name="Boukhgalter B."/>
            <person name="Bourzgui I."/>
            <person name="Brown A."/>
            <person name="Cahill P."/>
            <person name="Channer S."/>
            <person name="Cheshatsang Y."/>
            <person name="Chuda L."/>
            <person name="Citroen M."/>
            <person name="Collymore A."/>
            <person name="Cooke P."/>
            <person name="Costello M."/>
            <person name="D'Aco K."/>
            <person name="Daza R."/>
            <person name="De Haan G."/>
            <person name="DeGray S."/>
            <person name="DeMaso C."/>
            <person name="Dhargay N."/>
            <person name="Dooley K."/>
            <person name="Dooley E."/>
            <person name="Doricent M."/>
            <person name="Dorje P."/>
            <person name="Dorjee K."/>
            <person name="Dupes A."/>
            <person name="Elong R."/>
            <person name="Falk J."/>
            <person name="Farina A."/>
            <person name="Faro S."/>
            <person name="Ferguson D."/>
            <person name="Fisher S."/>
            <person name="Foley C.D."/>
            <person name="Franke A."/>
            <person name="Friedrich D."/>
            <person name="Gadbois L."/>
            <person name="Gearin G."/>
            <person name="Gearin C.R."/>
            <person name="Giannoukos G."/>
            <person name="Goode T."/>
            <person name="Graham J."/>
            <person name="Grandbois E."/>
            <person name="Grewal S."/>
            <person name="Gyaltsen K."/>
            <person name="Hafez N."/>
            <person name="Hagos B."/>
            <person name="Hall J."/>
            <person name="Henson C."/>
            <person name="Hollinger A."/>
            <person name="Honan T."/>
            <person name="Huard M.D."/>
            <person name="Hughes L."/>
            <person name="Hurhula B."/>
            <person name="Husby M.E."/>
            <person name="Kamat A."/>
            <person name="Kanga B."/>
            <person name="Kashin S."/>
            <person name="Khazanovich D."/>
            <person name="Kisner P."/>
            <person name="Lance K."/>
            <person name="Lara M."/>
            <person name="Lee W."/>
            <person name="Lennon N."/>
            <person name="Letendre F."/>
            <person name="LeVine R."/>
            <person name="Lipovsky A."/>
            <person name="Liu X."/>
            <person name="Liu J."/>
            <person name="Liu S."/>
            <person name="Lokyitsang T."/>
            <person name="Lokyitsang Y."/>
            <person name="Lubonja R."/>
            <person name="Lui A."/>
            <person name="MacDonald P."/>
            <person name="Magnisalis V."/>
            <person name="Maru K."/>
            <person name="Matthews C."/>
            <person name="McCusker W."/>
            <person name="McDonough S."/>
            <person name="Mehta T."/>
            <person name="Meldrim J."/>
            <person name="Meneus L."/>
            <person name="Mihai O."/>
            <person name="Mihalev A."/>
            <person name="Mihova T."/>
            <person name="Mittelman R."/>
            <person name="Mlenga V."/>
            <person name="Montmayeur A."/>
            <person name="Mulrain L."/>
            <person name="Navidi A."/>
            <person name="Naylor J."/>
            <person name="Negash T."/>
            <person name="Nguyen T."/>
            <person name="Nguyen N."/>
            <person name="Nicol R."/>
            <person name="Norbu C."/>
            <person name="Norbu N."/>
            <person name="Novod N."/>
            <person name="O'Neill B."/>
            <person name="Osman S."/>
            <person name="Markiewicz E."/>
            <person name="Oyono O.L."/>
            <person name="Patti C."/>
            <person name="Phunkhang P."/>
            <person name="Pierre F."/>
            <person name="Priest M."/>
            <person name="Raghuraman S."/>
            <person name="Rege F."/>
            <person name="Reyes R."/>
            <person name="Rise C."/>
            <person name="Rogov P."/>
            <person name="Ross K."/>
            <person name="Ryan E."/>
            <person name="Settipalli S."/>
            <person name="Shea T."/>
            <person name="Sherpa N."/>
            <person name="Shi L."/>
            <person name="Shih D."/>
            <person name="Sparrow T."/>
            <person name="Spaulding J."/>
            <person name="Stalker J."/>
            <person name="Stange-Thomann N."/>
            <person name="Stavropoulos S."/>
            <person name="Stone C."/>
            <person name="Strader C."/>
            <person name="Tesfaye S."/>
            <person name="Thomson T."/>
            <person name="Thoulutsang Y."/>
            <person name="Thoulutsang D."/>
            <person name="Topham K."/>
            <person name="Topping I."/>
            <person name="Tsamla T."/>
            <person name="Vassiliev H."/>
            <person name="Vo A."/>
            <person name="Wangchuk T."/>
            <person name="Wangdi T."/>
            <person name="Weiand M."/>
            <person name="Wilkinson J."/>
            <person name="Wilson A."/>
            <person name="Yadav S."/>
            <person name="Young G."/>
            <person name="Yu Q."/>
            <person name="Zembek L."/>
            <person name="Zhong D."/>
            <person name="Zimmer A."/>
            <person name="Zwirko Z."/>
            <person name="Jaffe D.B."/>
            <person name="Alvarez P."/>
            <person name="Brockman W."/>
            <person name="Butler J."/>
            <person name="Chin C."/>
            <person name="Gnerre S."/>
            <person name="Grabherr M."/>
            <person name="Kleber M."/>
            <person name="Mauceli E."/>
            <person name="MacCallum I."/>
        </authorList>
    </citation>
    <scope>NUCLEOTIDE SEQUENCE [LARGE SCALE GENOMIC DNA]</scope>
    <source>
        <strain evidence="4">Tucson 15010-1051.87</strain>
    </source>
</reference>
<proteinExistence type="predicted"/>